<dbReference type="SUPFAM" id="SSF56672">
    <property type="entry name" value="DNA/RNA polymerases"/>
    <property type="match status" value="1"/>
</dbReference>
<dbReference type="InterPro" id="IPR053134">
    <property type="entry name" value="RNA-dir_DNA_polymerase"/>
</dbReference>
<organism evidence="2 3">
    <name type="scientific">Tanacetum coccineum</name>
    <dbReference type="NCBI Taxonomy" id="301880"/>
    <lineage>
        <taxon>Eukaryota</taxon>
        <taxon>Viridiplantae</taxon>
        <taxon>Streptophyta</taxon>
        <taxon>Embryophyta</taxon>
        <taxon>Tracheophyta</taxon>
        <taxon>Spermatophyta</taxon>
        <taxon>Magnoliopsida</taxon>
        <taxon>eudicotyledons</taxon>
        <taxon>Gunneridae</taxon>
        <taxon>Pentapetalae</taxon>
        <taxon>asterids</taxon>
        <taxon>campanulids</taxon>
        <taxon>Asterales</taxon>
        <taxon>Asteraceae</taxon>
        <taxon>Asteroideae</taxon>
        <taxon>Anthemideae</taxon>
        <taxon>Anthemidinae</taxon>
        <taxon>Tanacetum</taxon>
    </lineage>
</organism>
<keyword evidence="2" id="KW-0808">Transferase</keyword>
<sequence>MKNDDLKQVDVTMTKPSIEEPPELELKDLPSHLEYAFLEGTDKLPIIISQELKEEERATLLKILMEDDFKPVVQHQRRVNPKIHEVIKKEVIKLLDAGLIYPISDSPWVSPVHCVPKKGGMTVVENEDNELIPTRLVTGWRVCIDYRKLNDATRKDHFPLPFMDQMLECLAGNEYYCFLDGFSGYFQIPIDPQDQEKTTFTCPYGTFAYRRMPFGLCNISGTFQGVNMMAIFHDMIEETMEVFMDDFLVFEDSFLSCLFHLDKMLKQCEDTNLVLNWEKCHFMVKKSIVLGHKISKSGIEVDRPKVNVIAKHPHSTSVKGV</sequence>
<dbReference type="Pfam" id="PF00078">
    <property type="entry name" value="RVT_1"/>
    <property type="match status" value="1"/>
</dbReference>
<dbReference type="EMBL" id="BQNB010018076">
    <property type="protein sequence ID" value="GJT70424.1"/>
    <property type="molecule type" value="Genomic_DNA"/>
</dbReference>
<dbReference type="PANTHER" id="PTHR24559">
    <property type="entry name" value="TRANSPOSON TY3-I GAG-POL POLYPROTEIN"/>
    <property type="match status" value="1"/>
</dbReference>
<dbReference type="InterPro" id="IPR000477">
    <property type="entry name" value="RT_dom"/>
</dbReference>
<evidence type="ECO:0000313" key="3">
    <source>
        <dbReference type="Proteomes" id="UP001151760"/>
    </source>
</evidence>
<protein>
    <submittedName>
        <fullName evidence="2">Reverse transcriptase domain-containing protein</fullName>
    </submittedName>
</protein>
<accession>A0ABQ5G4S4</accession>
<proteinExistence type="predicted"/>
<dbReference type="PANTHER" id="PTHR24559:SF444">
    <property type="entry name" value="REVERSE TRANSCRIPTASE DOMAIN-CONTAINING PROTEIN"/>
    <property type="match status" value="1"/>
</dbReference>
<evidence type="ECO:0000259" key="1">
    <source>
        <dbReference type="Pfam" id="PF00078"/>
    </source>
</evidence>
<gene>
    <name evidence="2" type="ORF">Tco_1029710</name>
</gene>
<dbReference type="Gene3D" id="3.30.70.270">
    <property type="match status" value="1"/>
</dbReference>
<dbReference type="GO" id="GO:0003964">
    <property type="term" value="F:RNA-directed DNA polymerase activity"/>
    <property type="evidence" value="ECO:0007669"/>
    <property type="project" value="UniProtKB-KW"/>
</dbReference>
<dbReference type="InterPro" id="IPR043128">
    <property type="entry name" value="Rev_trsase/Diguanyl_cyclase"/>
</dbReference>
<dbReference type="Proteomes" id="UP001151760">
    <property type="component" value="Unassembled WGS sequence"/>
</dbReference>
<reference evidence="2" key="1">
    <citation type="journal article" date="2022" name="Int. J. Mol. Sci.">
        <title>Draft Genome of Tanacetum Coccineum: Genomic Comparison of Closely Related Tanacetum-Family Plants.</title>
        <authorList>
            <person name="Yamashiro T."/>
            <person name="Shiraishi A."/>
            <person name="Nakayama K."/>
            <person name="Satake H."/>
        </authorList>
    </citation>
    <scope>NUCLEOTIDE SEQUENCE</scope>
</reference>
<dbReference type="Gene3D" id="3.10.10.10">
    <property type="entry name" value="HIV Type 1 Reverse Transcriptase, subunit A, domain 1"/>
    <property type="match status" value="1"/>
</dbReference>
<reference evidence="2" key="2">
    <citation type="submission" date="2022-01" db="EMBL/GenBank/DDBJ databases">
        <authorList>
            <person name="Yamashiro T."/>
            <person name="Shiraishi A."/>
            <person name="Satake H."/>
            <person name="Nakayama K."/>
        </authorList>
    </citation>
    <scope>NUCLEOTIDE SEQUENCE</scope>
</reference>
<dbReference type="InterPro" id="IPR043502">
    <property type="entry name" value="DNA/RNA_pol_sf"/>
</dbReference>
<name>A0ABQ5G4S4_9ASTR</name>
<keyword evidence="2" id="KW-0548">Nucleotidyltransferase</keyword>
<comment type="caution">
    <text evidence="2">The sequence shown here is derived from an EMBL/GenBank/DDBJ whole genome shotgun (WGS) entry which is preliminary data.</text>
</comment>
<evidence type="ECO:0000313" key="2">
    <source>
        <dbReference type="EMBL" id="GJT70424.1"/>
    </source>
</evidence>
<keyword evidence="3" id="KW-1185">Reference proteome</keyword>
<dbReference type="CDD" id="cd01647">
    <property type="entry name" value="RT_LTR"/>
    <property type="match status" value="1"/>
</dbReference>
<keyword evidence="2" id="KW-0695">RNA-directed DNA polymerase</keyword>
<feature type="domain" description="Reverse transcriptase" evidence="1">
    <location>
        <begin position="137"/>
        <end position="294"/>
    </location>
</feature>